<gene>
    <name evidence="1" type="ORF">RG1141_CH34900</name>
</gene>
<evidence type="ECO:0000313" key="2">
    <source>
        <dbReference type="Proteomes" id="UP000028186"/>
    </source>
</evidence>
<reference evidence="2" key="1">
    <citation type="journal article" date="2014" name="BMC Genomics">
        <title>Genome sequencing of two Neorhizobium galegae strains reveals a noeT gene responsible for the unusual acetylation of the nodulation factors.</title>
        <authorList>
            <person name="Osterman J."/>
            <person name="Marsh J."/>
            <person name="Laine P.K."/>
            <person name="Zeng Z."/>
            <person name="Alatalo E."/>
            <person name="Sullivan J.T."/>
            <person name="Young J.P."/>
            <person name="Thomas-Oates J."/>
            <person name="Paulin L."/>
            <person name="Lindstrom K."/>
        </authorList>
    </citation>
    <scope>NUCLEOTIDE SEQUENCE [LARGE SCALE GENOMIC DNA]</scope>
    <source>
        <strain evidence="2">HAMBI 1141</strain>
    </source>
</reference>
<sequence>MKLLTLIRRWGGARHHDRTPLVSHAGNVRDKRHVVYEMVASGAADDPALFIIEEIERLSDSIAREI</sequence>
<dbReference type="HOGENOM" id="CLU_2826698_0_0_5"/>
<accession>A0A068TEM3</accession>
<name>A0A068TEM3_NEOGA</name>
<dbReference type="AlphaFoldDB" id="A0A068TEM3"/>
<proteinExistence type="predicted"/>
<dbReference type="KEGG" id="ngl:RG1141_CH34900"/>
<dbReference type="Proteomes" id="UP000028186">
    <property type="component" value="Chromosome I"/>
</dbReference>
<dbReference type="PATRIC" id="fig|1028801.3.peg.3561"/>
<dbReference type="RefSeq" id="WP_038546262.1">
    <property type="nucleotide sequence ID" value="NZ_HG938355.1"/>
</dbReference>
<evidence type="ECO:0000313" key="1">
    <source>
        <dbReference type="EMBL" id="CDN55825.1"/>
    </source>
</evidence>
<organism evidence="1 2">
    <name type="scientific">Neorhizobium galegae bv. officinalis bv. officinalis str. HAMBI 1141</name>
    <dbReference type="NCBI Taxonomy" id="1028801"/>
    <lineage>
        <taxon>Bacteria</taxon>
        <taxon>Pseudomonadati</taxon>
        <taxon>Pseudomonadota</taxon>
        <taxon>Alphaproteobacteria</taxon>
        <taxon>Hyphomicrobiales</taxon>
        <taxon>Rhizobiaceae</taxon>
        <taxon>Rhizobium/Agrobacterium group</taxon>
        <taxon>Neorhizobium</taxon>
    </lineage>
</organism>
<protein>
    <submittedName>
        <fullName evidence="1">Uncharacterized protein</fullName>
    </submittedName>
</protein>
<dbReference type="EMBL" id="HG938355">
    <property type="protein sequence ID" value="CDN55825.1"/>
    <property type="molecule type" value="Genomic_DNA"/>
</dbReference>